<dbReference type="SUPFAM" id="SSF50182">
    <property type="entry name" value="Sm-like ribonucleoproteins"/>
    <property type="match status" value="1"/>
</dbReference>
<dbReference type="InterPro" id="IPR010920">
    <property type="entry name" value="LSM_dom_sf"/>
</dbReference>
<keyword evidence="8 12" id="KW-0472">Membrane</keyword>
<dbReference type="GO" id="GO:0006874">
    <property type="term" value="P:intracellular calcium ion homeostasis"/>
    <property type="evidence" value="ECO:0007669"/>
    <property type="project" value="TreeGrafter"/>
</dbReference>
<evidence type="ECO:0000256" key="2">
    <source>
        <dbReference type="ARBA" id="ARBA00008017"/>
    </source>
</evidence>
<dbReference type="EMBL" id="LN891121">
    <property type="protein sequence ID" value="CUS08611.1"/>
    <property type="molecule type" value="Genomic_DNA"/>
</dbReference>
<dbReference type="Proteomes" id="UP001412239">
    <property type="component" value="Unassembled WGS sequence"/>
</dbReference>
<evidence type="ECO:0000256" key="10">
    <source>
        <dbReference type="ARBA" id="ARBA00036634"/>
    </source>
</evidence>
<dbReference type="Pfam" id="PF00924">
    <property type="entry name" value="MS_channel_2nd"/>
    <property type="match status" value="1"/>
</dbReference>
<evidence type="ECO:0000256" key="1">
    <source>
        <dbReference type="ARBA" id="ARBA00004370"/>
    </source>
</evidence>
<feature type="transmembrane region" description="Helical" evidence="12">
    <location>
        <begin position="277"/>
        <end position="295"/>
    </location>
</feature>
<comment type="catalytic activity">
    <reaction evidence="10">
        <text>Ca(2+)(in) = Ca(2+)(out)</text>
        <dbReference type="Rhea" id="RHEA:29671"/>
        <dbReference type="ChEBI" id="CHEBI:29108"/>
    </reaction>
</comment>
<dbReference type="Pfam" id="PF25886">
    <property type="entry name" value="Msy1"/>
    <property type="match status" value="1"/>
</dbReference>
<dbReference type="Gene3D" id="1.10.238.10">
    <property type="entry name" value="EF-hand"/>
    <property type="match status" value="1"/>
</dbReference>
<keyword evidence="5 12" id="KW-0812">Transmembrane</keyword>
<reference evidence="14" key="1">
    <citation type="submission" date="2015-10" db="EMBL/GenBank/DDBJ databases">
        <authorList>
            <person name="Regsiter A."/>
            <person name="william w."/>
        </authorList>
    </citation>
    <scope>NUCLEOTIDE SEQUENCE</scope>
    <source>
        <strain evidence="14">Montdore</strain>
    </source>
</reference>
<feature type="transmembrane region" description="Helical" evidence="12">
    <location>
        <begin position="159"/>
        <end position="181"/>
    </location>
</feature>
<dbReference type="InterPro" id="IPR011992">
    <property type="entry name" value="EF-hand-dom_pair"/>
</dbReference>
<keyword evidence="7 12" id="KW-1133">Transmembrane helix</keyword>
<dbReference type="InterPro" id="IPR002048">
    <property type="entry name" value="EF_hand_dom"/>
</dbReference>
<comment type="subcellular location">
    <subcellularLocation>
        <location evidence="1">Membrane</location>
    </subcellularLocation>
</comment>
<evidence type="ECO:0000313" key="14">
    <source>
        <dbReference type="EMBL" id="CUS08611.1"/>
    </source>
</evidence>
<evidence type="ECO:0000256" key="12">
    <source>
        <dbReference type="SAM" id="Phobius"/>
    </source>
</evidence>
<dbReference type="GO" id="GO:0005509">
    <property type="term" value="F:calcium ion binding"/>
    <property type="evidence" value="ECO:0007669"/>
    <property type="project" value="InterPro"/>
</dbReference>
<dbReference type="GO" id="GO:0016020">
    <property type="term" value="C:membrane"/>
    <property type="evidence" value="ECO:0007669"/>
    <property type="project" value="UniProtKB-SubCell"/>
</dbReference>
<organism evidence="14 15">
    <name type="scientific">Tuber aestivum</name>
    <name type="common">summer truffle</name>
    <dbReference type="NCBI Taxonomy" id="59557"/>
    <lineage>
        <taxon>Eukaryota</taxon>
        <taxon>Fungi</taxon>
        <taxon>Dikarya</taxon>
        <taxon>Ascomycota</taxon>
        <taxon>Pezizomycotina</taxon>
        <taxon>Pezizomycetes</taxon>
        <taxon>Pezizales</taxon>
        <taxon>Tuberaceae</taxon>
        <taxon>Tuber</taxon>
    </lineage>
</organism>
<evidence type="ECO:0000256" key="7">
    <source>
        <dbReference type="ARBA" id="ARBA00022989"/>
    </source>
</evidence>
<feature type="compositionally biased region" description="Low complexity" evidence="11">
    <location>
        <begin position="860"/>
        <end position="877"/>
    </location>
</feature>
<proteinExistence type="inferred from homology"/>
<comment type="similarity">
    <text evidence="2">Belongs to the MscS (TC 1.A.23) family.</text>
</comment>
<keyword evidence="3" id="KW-0406">Ion transport</keyword>
<evidence type="ECO:0000259" key="13">
    <source>
        <dbReference type="PROSITE" id="PS50222"/>
    </source>
</evidence>
<feature type="compositionally biased region" description="Polar residues" evidence="11">
    <location>
        <begin position="91"/>
        <end position="101"/>
    </location>
</feature>
<dbReference type="GO" id="GO:0005262">
    <property type="term" value="F:calcium channel activity"/>
    <property type="evidence" value="ECO:0007669"/>
    <property type="project" value="UniProtKB-KW"/>
</dbReference>
<dbReference type="InterPro" id="IPR006685">
    <property type="entry name" value="MscS_channel_2nd"/>
</dbReference>
<dbReference type="InterPro" id="IPR023408">
    <property type="entry name" value="MscS_beta-dom_sf"/>
</dbReference>
<evidence type="ECO:0000256" key="3">
    <source>
        <dbReference type="ARBA" id="ARBA00022568"/>
    </source>
</evidence>
<evidence type="ECO:0000256" key="11">
    <source>
        <dbReference type="SAM" id="MobiDB-lite"/>
    </source>
</evidence>
<protein>
    <recommendedName>
        <fullName evidence="13">EF-hand domain-containing protein</fullName>
    </recommendedName>
</protein>
<evidence type="ECO:0000256" key="9">
    <source>
        <dbReference type="ARBA" id="ARBA00023303"/>
    </source>
</evidence>
<feature type="region of interest" description="Disordered" evidence="11">
    <location>
        <begin position="1"/>
        <end position="69"/>
    </location>
</feature>
<keyword evidence="6" id="KW-1278">Translocase</keyword>
<feature type="compositionally biased region" description="Basic and acidic residues" evidence="11">
    <location>
        <begin position="895"/>
        <end position="910"/>
    </location>
</feature>
<dbReference type="SUPFAM" id="SSF47473">
    <property type="entry name" value="EF-hand"/>
    <property type="match status" value="1"/>
</dbReference>
<dbReference type="PANTHER" id="PTHR31323:SF15">
    <property type="entry name" value="MECHANOSENSITIVE ION CHANNEL PROTEIN MSY1"/>
    <property type="match status" value="1"/>
</dbReference>
<dbReference type="PROSITE" id="PS50222">
    <property type="entry name" value="EF_HAND_2"/>
    <property type="match status" value="1"/>
</dbReference>
<sequence length="910" mass="100695">MSMPVREVPQATYPIIDATAGTPGRPPPPHADGSSEDGAFLSEKSPEPRKTASSPSDGEEICPQPARREDNYRLEDDLELLRAERVASCASGNTGGLSRSKSGARRSRPRTADPVDDFDISINPVHGNGKGVWRPPKRPATKFGRFLKAIHGSSILVRYFTYIIPLVLILLVPLLLGALVFMEATVGDVYLMWFMVWLEVVWLSLWAGRILAKCVPYVMSVVSGAFTNNSKKWKDMGCMLEVPATLFFWWLAVYVSFLPTMTNHHNDGDKSTRYWESRANIVLLSLFIAMILNLFEKIIIQLIAISFHERTYEDRIDLNKFQISSLAKLYAHSKEVAKERDLDEKQESGLTSGAKTPLVVLQQAKAGAQSAFTKVGDVMGKVAGDFTGKQVSSSTSPQHVVLTLLYTTEGSQALARRLFRTFVREGTEVVHAENLKQVFSSEEEAEAAFQMFDRDLNGDISCEEMEIACVEIGRERKAITASLKDLDSVVSKLDDVFTLLVTVAVILVFLSLISKSTAGVLTSASSSVLALSWLFSATAQEFLASIVFVFVKHPFDVGDRVDVYNTGAGTVDTFFVKEIALMYTEFKKLEGHVVQAPNSLLNTLFILNMRRSGALAEAVPIVCKFGTSLEQIEELRERLLTFVQSENREYQGKIITELSRDIPDMHSVKLNVVFFYKSNWQNELVRLQRRNKFMCALMVSIADVGIESPNMRWPGQRKTSPVFLQSVNADQIQQSVLDREGGASEQGGDYRTFAPPAEPHGILRSESRGSLGRSGSRSSAKKVDFSLGVKDLASSDDSGDVFYDGRRNVPSIQLVRVLEEEEEEGQGQERRDELARTTSRDSSIDRSPGIGGGVNRRRSGSGSVVSRRNRFFGGRSRNSIDLEGGEGPSSPVRLAPRDGSARDSTEMGRL</sequence>
<feature type="region of interest" description="Disordered" evidence="11">
    <location>
        <begin position="819"/>
        <end position="910"/>
    </location>
</feature>
<evidence type="ECO:0000256" key="6">
    <source>
        <dbReference type="ARBA" id="ARBA00022967"/>
    </source>
</evidence>
<keyword evidence="4" id="KW-0107">Calcium channel</keyword>
<evidence type="ECO:0000256" key="4">
    <source>
        <dbReference type="ARBA" id="ARBA00022673"/>
    </source>
</evidence>
<gene>
    <name evidence="14" type="ORF">GSTUAT00007256001</name>
</gene>
<evidence type="ECO:0000313" key="15">
    <source>
        <dbReference type="Proteomes" id="UP001412239"/>
    </source>
</evidence>
<dbReference type="Gene3D" id="2.30.30.60">
    <property type="match status" value="1"/>
</dbReference>
<keyword evidence="15" id="KW-1185">Reference proteome</keyword>
<feature type="compositionally biased region" description="Basic and acidic residues" evidence="11">
    <location>
        <begin position="827"/>
        <end position="844"/>
    </location>
</feature>
<keyword evidence="3" id="KW-0813">Transport</keyword>
<feature type="domain" description="EF-hand" evidence="13">
    <location>
        <begin position="440"/>
        <end position="475"/>
    </location>
</feature>
<keyword evidence="9" id="KW-0407">Ion channel</keyword>
<dbReference type="FunFam" id="1.10.238.10:FF:000345">
    <property type="entry name" value="Mechanosensitive ion channel protein"/>
    <property type="match status" value="1"/>
</dbReference>
<evidence type="ECO:0000256" key="8">
    <source>
        <dbReference type="ARBA" id="ARBA00023136"/>
    </source>
</evidence>
<feature type="region of interest" description="Disordered" evidence="11">
    <location>
        <begin position="91"/>
        <end position="115"/>
    </location>
</feature>
<evidence type="ECO:0000256" key="5">
    <source>
        <dbReference type="ARBA" id="ARBA00022692"/>
    </source>
</evidence>
<feature type="region of interest" description="Disordered" evidence="11">
    <location>
        <begin position="738"/>
        <end position="780"/>
    </location>
</feature>
<dbReference type="InterPro" id="IPR058650">
    <property type="entry name" value="Msy1/2-like"/>
</dbReference>
<feature type="transmembrane region" description="Helical" evidence="12">
    <location>
        <begin position="238"/>
        <end position="257"/>
    </location>
</feature>
<keyword evidence="3" id="KW-0106">Calcium</keyword>
<name>A0A292PPA9_9PEZI</name>
<feature type="compositionally biased region" description="Low complexity" evidence="11">
    <location>
        <begin position="768"/>
        <end position="778"/>
    </location>
</feature>
<dbReference type="PANTHER" id="PTHR31323">
    <property type="entry name" value="MECHANOSENSITIVE ION CHANNEL PROTEIN MSY2"/>
    <property type="match status" value="1"/>
</dbReference>
<dbReference type="AlphaFoldDB" id="A0A292PPA9"/>
<accession>A0A292PPA9</accession>
<keyword evidence="3" id="KW-0109">Calcium transport</keyword>